<accession>A0A8K0RR72</accession>
<dbReference type="AlphaFoldDB" id="A0A8K0RR72"/>
<proteinExistence type="predicted"/>
<keyword evidence="4" id="KW-1185">Reference proteome</keyword>
<organism evidence="3 4">
    <name type="scientific">Fusarium tricinctum</name>
    <dbReference type="NCBI Taxonomy" id="61284"/>
    <lineage>
        <taxon>Eukaryota</taxon>
        <taxon>Fungi</taxon>
        <taxon>Dikarya</taxon>
        <taxon>Ascomycota</taxon>
        <taxon>Pezizomycotina</taxon>
        <taxon>Sordariomycetes</taxon>
        <taxon>Hypocreomycetidae</taxon>
        <taxon>Hypocreales</taxon>
        <taxon>Nectriaceae</taxon>
        <taxon>Fusarium</taxon>
        <taxon>Fusarium tricinctum species complex</taxon>
    </lineage>
</organism>
<dbReference type="Gene3D" id="1.25.40.20">
    <property type="entry name" value="Ankyrin repeat-containing domain"/>
    <property type="match status" value="1"/>
</dbReference>
<evidence type="ECO:0000256" key="1">
    <source>
        <dbReference type="ARBA" id="ARBA00022737"/>
    </source>
</evidence>
<dbReference type="Pfam" id="PF24883">
    <property type="entry name" value="NPHP3_N"/>
    <property type="match status" value="1"/>
</dbReference>
<protein>
    <recommendedName>
        <fullName evidence="2">NACHT domain-containing protein</fullName>
    </recommendedName>
</protein>
<name>A0A8K0RR72_9HYPO</name>
<keyword evidence="1" id="KW-0677">Repeat</keyword>
<dbReference type="InterPro" id="IPR027417">
    <property type="entry name" value="P-loop_NTPase"/>
</dbReference>
<dbReference type="InterPro" id="IPR056125">
    <property type="entry name" value="DUF7708"/>
</dbReference>
<dbReference type="InterPro" id="IPR036770">
    <property type="entry name" value="Ankyrin_rpt-contain_sf"/>
</dbReference>
<dbReference type="Pfam" id="PF24809">
    <property type="entry name" value="DUF7708"/>
    <property type="match status" value="1"/>
</dbReference>
<reference evidence="3" key="1">
    <citation type="journal article" date="2021" name="Nat. Commun.">
        <title>Genetic determinants of endophytism in the Arabidopsis root mycobiome.</title>
        <authorList>
            <person name="Mesny F."/>
            <person name="Miyauchi S."/>
            <person name="Thiergart T."/>
            <person name="Pickel B."/>
            <person name="Atanasova L."/>
            <person name="Karlsson M."/>
            <person name="Huettel B."/>
            <person name="Barry K.W."/>
            <person name="Haridas S."/>
            <person name="Chen C."/>
            <person name="Bauer D."/>
            <person name="Andreopoulos W."/>
            <person name="Pangilinan J."/>
            <person name="LaButti K."/>
            <person name="Riley R."/>
            <person name="Lipzen A."/>
            <person name="Clum A."/>
            <person name="Drula E."/>
            <person name="Henrissat B."/>
            <person name="Kohler A."/>
            <person name="Grigoriev I.V."/>
            <person name="Martin F.M."/>
            <person name="Hacquard S."/>
        </authorList>
    </citation>
    <scope>NUCLEOTIDE SEQUENCE</scope>
    <source>
        <strain evidence="3">MPI-SDFR-AT-0068</strain>
    </source>
</reference>
<evidence type="ECO:0000313" key="4">
    <source>
        <dbReference type="Proteomes" id="UP000813427"/>
    </source>
</evidence>
<feature type="domain" description="NACHT" evidence="2">
    <location>
        <begin position="282"/>
        <end position="433"/>
    </location>
</feature>
<dbReference type="Gene3D" id="3.40.50.300">
    <property type="entry name" value="P-loop containing nucleotide triphosphate hydrolases"/>
    <property type="match status" value="1"/>
</dbReference>
<dbReference type="Proteomes" id="UP000813427">
    <property type="component" value="Unassembled WGS sequence"/>
</dbReference>
<dbReference type="SUPFAM" id="SSF52540">
    <property type="entry name" value="P-loop containing nucleoside triphosphate hydrolases"/>
    <property type="match status" value="1"/>
</dbReference>
<comment type="caution">
    <text evidence="3">The sequence shown here is derived from an EMBL/GenBank/DDBJ whole genome shotgun (WGS) entry which is preliminary data.</text>
</comment>
<dbReference type="EMBL" id="JAGPXF010000006">
    <property type="protein sequence ID" value="KAH7238964.1"/>
    <property type="molecule type" value="Genomic_DNA"/>
</dbReference>
<dbReference type="PANTHER" id="PTHR10039">
    <property type="entry name" value="AMELOGENIN"/>
    <property type="match status" value="1"/>
</dbReference>
<dbReference type="InterPro" id="IPR056884">
    <property type="entry name" value="NPHP3-like_N"/>
</dbReference>
<dbReference type="PROSITE" id="PS50837">
    <property type="entry name" value="NACHT"/>
    <property type="match status" value="1"/>
</dbReference>
<sequence length="1230" mass="140284">MSGPNPDAFQRALKKFKASLDPNLQAQFSQTSLSDVYSTIRDIQDNQAKAGEQRDIRRLQAFIEAMDQLGKVIEIFLNANEILCFVWGPIKFLLTVTSTYIDSFDKLLNAYSEIGNALPGLQQYSASFESYQPLSSVLEDYYSDVLNFHRGALSVFARPKWKSIFKAAWKTFETELGPIITSLASRRALLESEKASASLYEINNIREKISSVYQEQQCQARIHRDERYRTYMREIKVKLQSPEYQINQEISTESRGESRSGQWIFKHSKFEPWYDGSTRGSMVLYINGIPGAGKTTLMSTIIERLLREKRSSGSGTSVAYFYFKYSYKRVHNGFLRAILEQLISQNTALSGQLFDDISDIEGENLRKTERLQHLVKEALETSHISFLVLDGLDECPKDETEQTVKWLLSIFEEQSAGSTLRIIFSGQRDGVLDRLLKPYPSISLDVSTTPAHTQDINRYCAEFCTRIQEEFDMSPELRHEILTKVMEGAQDMFLYARVVLHNLMNQATLSDLKKELQPGTFPQGIEDAYNRVVARVLEGPVPRQKRTLQLLGLIVAAQRPLRWREIQGFFCIDSSLGEVDYENKRLRKNCKDLCGALVDVHRDMNESSVSEDLIRIVHPTAKGYLIQKHIINIGLENAKLSRFCSEYLTSRPFKAGIGHEQIACYAASGYYGFLDYAVQNWYHHAGYFIEVFNELDVSINNSSFKSLRALLIAFLAQVPDTEHLLEPAYTYTIELYKSLAKDDRERNSQVKIELRVTLIRQQVSKLYQNDSISIEGAICQLYGPRLTLKCHKSWCSYFAGGFNTTEEQHAHLARHELSFYCPQEGCFASSLGFASEPLLEKHRTDWHPMESDTAQFPTRSHKKYRDLRSAVISGDFDAVEFVMVSQSLTADSNVSLFQKSLLYAVRRGYTAMCRQLMSHAAIGPSPITFSKVLIAATEEGHLEVVKLFGPQLGSGHGRVFGRRAFLRACETGHLATARFLYDTSGCDHHEESMALSSSISNNDTGMLKYLLENGFADSEDSKFMISYALDCDQTDNSIFELILDTRWARPCFKDVSRAIEKGAIKPAEMFLSYGVKFDDIKQIKLVNQAFAAGLKNLMALITDIKPVFNLPPLFLFEPWLDLENACQRLAVYGLVRCFFTREEQDEVNQLAKKAVEVALEKQKDFNRRRLHQELDGPTIAEFQSQGRDILECFYRHQAFQLLQPSLAYIIYTKLKRMGREKAIARLLDKT</sequence>
<gene>
    <name evidence="3" type="ORF">BKA59DRAFT_266633</name>
</gene>
<dbReference type="PANTHER" id="PTHR10039:SF14">
    <property type="entry name" value="NACHT DOMAIN-CONTAINING PROTEIN"/>
    <property type="match status" value="1"/>
</dbReference>
<dbReference type="InterPro" id="IPR007111">
    <property type="entry name" value="NACHT_NTPase"/>
</dbReference>
<evidence type="ECO:0000313" key="3">
    <source>
        <dbReference type="EMBL" id="KAH7238964.1"/>
    </source>
</evidence>
<dbReference type="OrthoDB" id="21416at2759"/>
<evidence type="ECO:0000259" key="2">
    <source>
        <dbReference type="PROSITE" id="PS50837"/>
    </source>
</evidence>
<dbReference type="SUPFAM" id="SSF48403">
    <property type="entry name" value="Ankyrin repeat"/>
    <property type="match status" value="1"/>
</dbReference>